<dbReference type="PANTHER" id="PTHR23028">
    <property type="entry name" value="ACETYLTRANSFERASE"/>
    <property type="match status" value="1"/>
</dbReference>
<accession>A0ABW8ZV70</accession>
<dbReference type="Proteomes" id="UP001629249">
    <property type="component" value="Unassembled WGS sequence"/>
</dbReference>
<feature type="transmembrane region" description="Helical" evidence="1">
    <location>
        <begin position="312"/>
        <end position="329"/>
    </location>
</feature>
<feature type="transmembrane region" description="Helical" evidence="1">
    <location>
        <begin position="187"/>
        <end position="205"/>
    </location>
</feature>
<feature type="transmembrane region" description="Helical" evidence="1">
    <location>
        <begin position="262"/>
        <end position="282"/>
    </location>
</feature>
<keyword evidence="3" id="KW-0012">Acyltransferase</keyword>
<dbReference type="Pfam" id="PF01757">
    <property type="entry name" value="Acyl_transf_3"/>
    <property type="match status" value="1"/>
</dbReference>
<keyword evidence="1" id="KW-0472">Membrane</keyword>
<dbReference type="GO" id="GO:0016746">
    <property type="term" value="F:acyltransferase activity"/>
    <property type="evidence" value="ECO:0007669"/>
    <property type="project" value="UniProtKB-KW"/>
</dbReference>
<organism evidence="3 4">
    <name type="scientific">Paraburkholderia agricolaris</name>
    <dbReference type="NCBI Taxonomy" id="2152888"/>
    <lineage>
        <taxon>Bacteria</taxon>
        <taxon>Pseudomonadati</taxon>
        <taxon>Pseudomonadota</taxon>
        <taxon>Betaproteobacteria</taxon>
        <taxon>Burkholderiales</taxon>
        <taxon>Burkholderiaceae</taxon>
        <taxon>Paraburkholderia</taxon>
    </lineage>
</organism>
<proteinExistence type="predicted"/>
<name>A0ABW8ZV70_9BURK</name>
<keyword evidence="1" id="KW-1133">Transmembrane helix</keyword>
<keyword evidence="3" id="KW-0808">Transferase</keyword>
<dbReference type="RefSeq" id="WP_408329900.1">
    <property type="nucleotide sequence ID" value="NZ_JAQQFH010000012.1"/>
</dbReference>
<evidence type="ECO:0000256" key="1">
    <source>
        <dbReference type="SAM" id="Phobius"/>
    </source>
</evidence>
<feature type="transmembrane region" description="Helical" evidence="1">
    <location>
        <begin position="65"/>
        <end position="84"/>
    </location>
</feature>
<feature type="domain" description="Acyltransferase 3" evidence="2">
    <location>
        <begin position="20"/>
        <end position="370"/>
    </location>
</feature>
<evidence type="ECO:0000313" key="4">
    <source>
        <dbReference type="Proteomes" id="UP001629249"/>
    </source>
</evidence>
<feature type="transmembrane region" description="Helical" evidence="1">
    <location>
        <begin position="104"/>
        <end position="122"/>
    </location>
</feature>
<feature type="transmembrane region" description="Helical" evidence="1">
    <location>
        <begin position="27"/>
        <end position="45"/>
    </location>
</feature>
<keyword evidence="1" id="KW-0812">Transmembrane</keyword>
<protein>
    <submittedName>
        <fullName evidence="3">Acyltransferase</fullName>
    </submittedName>
</protein>
<reference evidence="3 4" key="1">
    <citation type="journal article" date="2024" name="Chem. Sci.">
        <title>Discovery of megapolipeptins by genome mining of a Burkholderiales bacteria collection.</title>
        <authorList>
            <person name="Paulo B.S."/>
            <person name="Recchia M.J.J."/>
            <person name="Lee S."/>
            <person name="Fergusson C.H."/>
            <person name="Romanowski S.B."/>
            <person name="Hernandez A."/>
            <person name="Krull N."/>
            <person name="Liu D.Y."/>
            <person name="Cavanagh H."/>
            <person name="Bos A."/>
            <person name="Gray C.A."/>
            <person name="Murphy B.T."/>
            <person name="Linington R.G."/>
            <person name="Eustaquio A.S."/>
        </authorList>
    </citation>
    <scope>NUCLEOTIDE SEQUENCE [LARGE SCALE GENOMIC DNA]</scope>
    <source>
        <strain evidence="3 4">RL16-012-BIC-B</strain>
    </source>
</reference>
<feature type="transmembrane region" description="Helical" evidence="1">
    <location>
        <begin position="288"/>
        <end position="305"/>
    </location>
</feature>
<comment type="caution">
    <text evidence="3">The sequence shown here is derived from an EMBL/GenBank/DDBJ whole genome shotgun (WGS) entry which is preliminary data.</text>
</comment>
<gene>
    <name evidence="3" type="ORF">PQR66_23850</name>
</gene>
<dbReference type="InterPro" id="IPR050879">
    <property type="entry name" value="Acyltransferase_3"/>
</dbReference>
<feature type="transmembrane region" description="Helical" evidence="1">
    <location>
        <begin position="161"/>
        <end position="182"/>
    </location>
</feature>
<evidence type="ECO:0000313" key="3">
    <source>
        <dbReference type="EMBL" id="MFL9886094.1"/>
    </source>
</evidence>
<feature type="transmembrane region" description="Helical" evidence="1">
    <location>
        <begin position="349"/>
        <end position="370"/>
    </location>
</feature>
<evidence type="ECO:0000259" key="2">
    <source>
        <dbReference type="Pfam" id="PF01757"/>
    </source>
</evidence>
<sequence>MEGEVSHSVPTTIVHAKRIKFLDGLRGVSILFVLIQHAFGPWSLMFHNPDFRSPFSDGVTYFPPILFSYLAVQLFFFVSGYVILITLDKCSGFWEFIYRRWIRLFPAMLICSLLVYFTASIFHERPMGQPHLSSLLPGLTFIEPTWWTNILGRPQPILEGAFWSLYVEVRFYFLFGIIYFLLGARKAIAALIALFMIGIYIRFLHSVPALEANQIWHFFAAKVDVAYAALQVFGLGDSTNYGMFACGAVFAKYLSSRNPRLLVLATALGLSSGLMFGCNPEIGHRAGGIMMGVLFMCIIPISCAIPFMQRFFASKFFVFMGFVSYPLYLFHQNMMVASIVKLRNHFPDIPPVIATVLSMMFVIALSWIIAKYCEPVVKNALTRLTHHKEAVST</sequence>
<feature type="transmembrane region" description="Helical" evidence="1">
    <location>
        <begin position="225"/>
        <end position="250"/>
    </location>
</feature>
<dbReference type="EMBL" id="JAQQFN010000019">
    <property type="protein sequence ID" value="MFL9886094.1"/>
    <property type="molecule type" value="Genomic_DNA"/>
</dbReference>
<keyword evidence="4" id="KW-1185">Reference proteome</keyword>
<dbReference type="InterPro" id="IPR002656">
    <property type="entry name" value="Acyl_transf_3_dom"/>
</dbReference>